<reference evidence="1" key="1">
    <citation type="submission" date="2018-02" db="EMBL/GenBank/DDBJ databases">
        <title>Rhizophora mucronata_Transcriptome.</title>
        <authorList>
            <person name="Meera S.P."/>
            <person name="Sreeshan A."/>
            <person name="Augustine A."/>
        </authorList>
    </citation>
    <scope>NUCLEOTIDE SEQUENCE</scope>
    <source>
        <tissue evidence="1">Leaf</tissue>
    </source>
</reference>
<evidence type="ECO:0000313" key="1">
    <source>
        <dbReference type="EMBL" id="MBX43211.1"/>
    </source>
</evidence>
<dbReference type="AlphaFoldDB" id="A0A2P2NL21"/>
<protein>
    <submittedName>
        <fullName evidence="1">Uncharacterized protein</fullName>
    </submittedName>
</protein>
<name>A0A2P2NL21_RHIMU</name>
<organism evidence="1">
    <name type="scientific">Rhizophora mucronata</name>
    <name type="common">Asiatic mangrove</name>
    <dbReference type="NCBI Taxonomy" id="61149"/>
    <lineage>
        <taxon>Eukaryota</taxon>
        <taxon>Viridiplantae</taxon>
        <taxon>Streptophyta</taxon>
        <taxon>Embryophyta</taxon>
        <taxon>Tracheophyta</taxon>
        <taxon>Spermatophyta</taxon>
        <taxon>Magnoliopsida</taxon>
        <taxon>eudicotyledons</taxon>
        <taxon>Gunneridae</taxon>
        <taxon>Pentapetalae</taxon>
        <taxon>rosids</taxon>
        <taxon>fabids</taxon>
        <taxon>Malpighiales</taxon>
        <taxon>Rhizophoraceae</taxon>
        <taxon>Rhizophora</taxon>
    </lineage>
</organism>
<proteinExistence type="predicted"/>
<dbReference type="EMBL" id="GGEC01062727">
    <property type="protein sequence ID" value="MBX43211.1"/>
    <property type="molecule type" value="Transcribed_RNA"/>
</dbReference>
<sequence length="35" mass="4265">MEKGVKKRTQKHVKTIHTHMQSEKKKLCLYIRQDL</sequence>
<accession>A0A2P2NL21</accession>